<name>A0A383A5A1_9ZZZZ</name>
<organism evidence="1">
    <name type="scientific">marine metagenome</name>
    <dbReference type="NCBI Taxonomy" id="408172"/>
    <lineage>
        <taxon>unclassified sequences</taxon>
        <taxon>metagenomes</taxon>
        <taxon>ecological metagenomes</taxon>
    </lineage>
</organism>
<protein>
    <submittedName>
        <fullName evidence="1">Uncharacterized protein</fullName>
    </submittedName>
</protein>
<evidence type="ECO:0000313" key="1">
    <source>
        <dbReference type="EMBL" id="SVE02178.1"/>
    </source>
</evidence>
<dbReference type="AlphaFoldDB" id="A0A383A5A1"/>
<reference evidence="1" key="1">
    <citation type="submission" date="2018-05" db="EMBL/GenBank/DDBJ databases">
        <authorList>
            <person name="Lanie J.A."/>
            <person name="Ng W.-L."/>
            <person name="Kazmierczak K.M."/>
            <person name="Andrzejewski T.M."/>
            <person name="Davidsen T.M."/>
            <person name="Wayne K.J."/>
            <person name="Tettelin H."/>
            <person name="Glass J.I."/>
            <person name="Rusch D."/>
            <person name="Podicherti R."/>
            <person name="Tsui H.-C.T."/>
            <person name="Winkler M.E."/>
        </authorList>
    </citation>
    <scope>NUCLEOTIDE SEQUENCE</scope>
</reference>
<gene>
    <name evidence="1" type="ORF">METZ01_LOCUS455032</name>
</gene>
<accession>A0A383A5A1</accession>
<dbReference type="EMBL" id="UINC01188792">
    <property type="protein sequence ID" value="SVE02178.1"/>
    <property type="molecule type" value="Genomic_DNA"/>
</dbReference>
<feature type="non-terminal residue" evidence="1">
    <location>
        <position position="1"/>
    </location>
</feature>
<proteinExistence type="predicted"/>
<sequence>IKILCPERREGSRTIDILISPLLLLMAEPSAGFETNIFSYEECSVP</sequence>